<evidence type="ECO:0000313" key="3">
    <source>
        <dbReference type="EMBL" id="MDM1718400.1"/>
    </source>
</evidence>
<gene>
    <name evidence="4" type="ORF">GJD93_07750</name>
    <name evidence="3" type="ORF">HX110_04445</name>
</gene>
<dbReference type="EMBL" id="JACANG010000005">
    <property type="protein sequence ID" value="MDM1718400.1"/>
    <property type="molecule type" value="Genomic_DNA"/>
</dbReference>
<dbReference type="EMBL" id="CP046045">
    <property type="protein sequence ID" value="QGM27579.1"/>
    <property type="molecule type" value="Genomic_DNA"/>
</dbReference>
<evidence type="ECO:0000256" key="1">
    <source>
        <dbReference type="SAM" id="SignalP"/>
    </source>
</evidence>
<organism evidence="3 6">
    <name type="scientific">Acinetobacter towneri</name>
    <dbReference type="NCBI Taxonomy" id="202956"/>
    <lineage>
        <taxon>Bacteria</taxon>
        <taxon>Pseudomonadati</taxon>
        <taxon>Pseudomonadota</taxon>
        <taxon>Gammaproteobacteria</taxon>
        <taxon>Moraxellales</taxon>
        <taxon>Moraxellaceae</taxon>
        <taxon>Acinetobacter</taxon>
    </lineage>
</organism>
<evidence type="ECO:0000313" key="4">
    <source>
        <dbReference type="EMBL" id="QGM27579.1"/>
    </source>
</evidence>
<evidence type="ECO:0000313" key="6">
    <source>
        <dbReference type="Proteomes" id="UP001174419"/>
    </source>
</evidence>
<reference evidence="4" key="2">
    <citation type="submission" date="2019-11" db="EMBL/GenBank/DDBJ databases">
        <authorList>
            <person name="Yao H."/>
            <person name="Du X."/>
            <person name="Yu R."/>
            <person name="Li A."/>
        </authorList>
    </citation>
    <scope>NUCLEOTIDE SEQUENCE</scope>
    <source>
        <strain evidence="4">19110F47</strain>
    </source>
</reference>
<dbReference type="RefSeq" id="WP_004973395.1">
    <property type="nucleotide sequence ID" value="NZ_AP031566.1"/>
</dbReference>
<evidence type="ECO:0000259" key="2">
    <source>
        <dbReference type="Pfam" id="PF07007"/>
    </source>
</evidence>
<name>A0AAP4HD46_9GAMM</name>
<dbReference type="Proteomes" id="UP000405075">
    <property type="component" value="Chromosome"/>
</dbReference>
<dbReference type="Pfam" id="PF07007">
    <property type="entry name" value="LprI"/>
    <property type="match status" value="1"/>
</dbReference>
<protein>
    <submittedName>
        <fullName evidence="3">DUF1311 domain-containing protein</fullName>
    </submittedName>
</protein>
<accession>A0AAP4HD46</accession>
<sequence length="126" mass="14460">MKVWIFTLLGMLTLGTAQVWANGVSQGYTQCMNNSYGKISQSQKCIKTEQKAQTKRLKKHYKAYVKRSAGNASNIQQQHQLWENRVKQRCYLSTQSDFAALQRAQCVLLQTAERADYYQGQFVGIK</sequence>
<feature type="signal peptide" evidence="1">
    <location>
        <begin position="1"/>
        <end position="21"/>
    </location>
</feature>
<feature type="domain" description="Lysozyme inhibitor LprI-like N-terminal" evidence="2">
    <location>
        <begin position="31"/>
        <end position="116"/>
    </location>
</feature>
<reference evidence="5" key="1">
    <citation type="submission" date="2019-11" db="EMBL/GenBank/DDBJ databases">
        <title>Escherichia coli 1916D6.</title>
        <authorList>
            <person name="Yao H."/>
            <person name="Du X."/>
            <person name="Yu R."/>
            <person name="Li A."/>
        </authorList>
    </citation>
    <scope>NUCLEOTIDE SEQUENCE [LARGE SCALE GENOMIC DNA]</scope>
    <source>
        <strain evidence="5">19110F47</strain>
    </source>
</reference>
<proteinExistence type="predicted"/>
<keyword evidence="1" id="KW-0732">Signal</keyword>
<reference evidence="3" key="4">
    <citation type="journal article" date="2022" name="Sci. Total Environ.">
        <title>Prevalence, transmission, and molecular epidemiology of tet(X)-positive bacteria among humans, animals, and environmental niches in China: An epidemiological, and genomic-based study.</title>
        <authorList>
            <person name="Dong N."/>
            <person name="Zeng Y."/>
            <person name="Cai C."/>
            <person name="Sun C."/>
            <person name="Lu J."/>
            <person name="Liu C."/>
            <person name="Zhou H."/>
            <person name="Sun Q."/>
            <person name="Shu L."/>
            <person name="Wang H."/>
            <person name="Wang Y."/>
            <person name="Wang S."/>
            <person name="Wu C."/>
            <person name="Chan E.W."/>
            <person name="Chen G."/>
            <person name="Shen Z."/>
            <person name="Chen S."/>
            <person name="Zhang R."/>
        </authorList>
    </citation>
    <scope>NUCLEOTIDE SEQUENCE</scope>
    <source>
        <strain evidence="3">DF49-4</strain>
    </source>
</reference>
<feature type="chain" id="PRO_5043284770" evidence="1">
    <location>
        <begin position="22"/>
        <end position="126"/>
    </location>
</feature>
<dbReference type="InterPro" id="IPR009739">
    <property type="entry name" value="LprI-like_N"/>
</dbReference>
<reference evidence="3" key="3">
    <citation type="submission" date="2020-06" db="EMBL/GenBank/DDBJ databases">
        <authorList>
            <person name="Dong N."/>
        </authorList>
    </citation>
    <scope>NUCLEOTIDE SEQUENCE</scope>
    <source>
        <strain evidence="3">DF49-4</strain>
    </source>
</reference>
<dbReference type="AlphaFoldDB" id="A0AAP4HD46"/>
<evidence type="ECO:0000313" key="5">
    <source>
        <dbReference type="Proteomes" id="UP000405075"/>
    </source>
</evidence>
<dbReference type="Proteomes" id="UP001174419">
    <property type="component" value="Unassembled WGS sequence"/>
</dbReference>